<evidence type="ECO:0000313" key="3">
    <source>
        <dbReference type="EMBL" id="NFR62910.1"/>
    </source>
</evidence>
<dbReference type="Gene3D" id="1.10.1760.20">
    <property type="match status" value="1"/>
</dbReference>
<dbReference type="Proteomes" id="UP000486601">
    <property type="component" value="Unassembled WGS sequence"/>
</dbReference>
<reference evidence="2" key="1">
    <citation type="submission" date="2014-08" db="EMBL/GenBank/DDBJ databases">
        <authorList>
            <person name="Kubiak A."/>
            <person name="Poehlein A."/>
            <person name="Daniel R."/>
            <person name="Minton N.P."/>
        </authorList>
    </citation>
    <scope>NUCLEOTIDE SEQUENCE</scope>
    <source>
        <strain evidence="2">NCIMB 10696</strain>
    </source>
</reference>
<feature type="transmembrane region" description="Helical" evidence="1">
    <location>
        <begin position="35"/>
        <end position="53"/>
    </location>
</feature>
<accession>A0A7X5PBF1</accession>
<evidence type="ECO:0000313" key="5">
    <source>
        <dbReference type="Proteomes" id="UP000033052"/>
    </source>
</evidence>
<reference evidence="3 7" key="4">
    <citation type="submission" date="2019-04" db="EMBL/GenBank/DDBJ databases">
        <title>Genome sequencing of Clostridium botulinum Groups I-IV and Clostridium butyricum.</title>
        <authorList>
            <person name="Brunt J."/>
            <person name="Van Vliet A.H.M."/>
            <person name="Stringer S.C."/>
            <person name="Carter A.T."/>
            <person name="Peck M.W."/>
        </authorList>
    </citation>
    <scope>NUCLEOTIDE SEQUENCE [LARGE SCALE GENOMIC DNA]</scope>
    <source>
        <strain evidence="3 7">IFR 18/108</strain>
    </source>
</reference>
<dbReference type="Proteomes" id="UP000033052">
    <property type="component" value="Chromosome"/>
</dbReference>
<organism evidence="3 7">
    <name type="scientific">Clostridium sporogenes</name>
    <dbReference type="NCBI Taxonomy" id="1509"/>
    <lineage>
        <taxon>Bacteria</taxon>
        <taxon>Bacillati</taxon>
        <taxon>Bacillota</taxon>
        <taxon>Clostridia</taxon>
        <taxon>Eubacteriales</taxon>
        <taxon>Clostridiaceae</taxon>
        <taxon>Clostridium</taxon>
    </lineage>
</organism>
<keyword evidence="6" id="KW-1185">Reference proteome</keyword>
<protein>
    <submittedName>
        <fullName evidence="3">Uncharacterized protein</fullName>
    </submittedName>
</protein>
<keyword evidence="1" id="KW-1133">Transmembrane helix</keyword>
<evidence type="ECO:0000256" key="1">
    <source>
        <dbReference type="SAM" id="Phobius"/>
    </source>
</evidence>
<feature type="transmembrane region" description="Helical" evidence="1">
    <location>
        <begin position="119"/>
        <end position="136"/>
    </location>
</feature>
<keyword evidence="1" id="KW-0812">Transmembrane</keyword>
<dbReference type="EMBL" id="PDLH01000007">
    <property type="protein sequence ID" value="PHH01162.1"/>
    <property type="molecule type" value="Genomic_DNA"/>
</dbReference>
<reference evidence="2 5" key="2">
    <citation type="journal article" date="2015" name="PLoS ONE">
        <title>A universal mariner transposon system for forward genetic studies in the genus clostridium.</title>
        <authorList>
            <person name="Zhang Y."/>
            <person name="Grosse-Honebrink A."/>
            <person name="Minton N.P."/>
        </authorList>
    </citation>
    <scope>NUCLEOTIDE SEQUENCE [LARGE SCALE GENOMIC DNA]</scope>
    <source>
        <strain evidence="2 5">NCIMB 10696</strain>
    </source>
</reference>
<dbReference type="KEGG" id="cld:CLSPO_c08840"/>
<reference evidence="4 6" key="3">
    <citation type="submission" date="2017-09" db="EMBL/GenBank/DDBJ databases">
        <title>FDA dAtabase for Regulatory Grade micrObial Sequences (FDA-ARGOS): Supporting development and validation of Infectious Disease Dx tests.</title>
        <authorList>
            <person name="Kerrigan L."/>
            <person name="Long C."/>
            <person name="Tallon L.J."/>
            <person name="Sadzewicz L."/>
            <person name="Ott S."/>
            <person name="Zhao X."/>
            <person name="Nagaraj S."/>
            <person name="Vavikolanu K."/>
            <person name="Aluvathingal J."/>
            <person name="Nadendla S."/>
            <person name="Sichtig H."/>
        </authorList>
    </citation>
    <scope>NUCLEOTIDE SEQUENCE [LARGE SCALE GENOMIC DNA]</scope>
    <source>
        <strain evidence="4 6">FDAARGOS_423</strain>
    </source>
</reference>
<proteinExistence type="predicted"/>
<keyword evidence="1" id="KW-0472">Membrane</keyword>
<dbReference type="RefSeq" id="WP_003492634.1">
    <property type="nucleotide sequence ID" value="NZ_CBCRVC010000002.1"/>
</dbReference>
<feature type="transmembrane region" description="Helical" evidence="1">
    <location>
        <begin position="65"/>
        <end position="87"/>
    </location>
</feature>
<feature type="transmembrane region" description="Helical" evidence="1">
    <location>
        <begin position="9"/>
        <end position="29"/>
    </location>
</feature>
<name>A0A7X5PBF1_CLOSG</name>
<dbReference type="EMBL" id="SXCS01000009">
    <property type="protein sequence ID" value="NFR62910.1"/>
    <property type="molecule type" value="Genomic_DNA"/>
</dbReference>
<gene>
    <name evidence="2" type="ORF">CLSPO_c08840</name>
    <name evidence="4" type="ORF">CRX47_15405</name>
    <name evidence="3" type="ORF">FDF70_15830</name>
</gene>
<dbReference type="AlphaFoldDB" id="A0A7X5PBF1"/>
<dbReference type="EMBL" id="CP009225">
    <property type="protein sequence ID" value="AKC61604.1"/>
    <property type="molecule type" value="Genomic_DNA"/>
</dbReference>
<dbReference type="Proteomes" id="UP000223854">
    <property type="component" value="Unassembled WGS sequence"/>
</dbReference>
<evidence type="ECO:0000313" key="6">
    <source>
        <dbReference type="Proteomes" id="UP000223854"/>
    </source>
</evidence>
<evidence type="ECO:0000313" key="4">
    <source>
        <dbReference type="EMBL" id="PHH01162.1"/>
    </source>
</evidence>
<sequence length="140" mass="15918">MGTVVVSTLLGPIFGTIMVGISNIIFNSFGIGQEVVMIIFATKILEAIIIGIINYKNNKKITRFIITILILSLIIPFIGIMTSTYTYQYGTEVYNFSEYIKSSINMYLEFLKKDYLNNLKTYILSFVISMPIITIFNKKI</sequence>
<evidence type="ECO:0000313" key="7">
    <source>
        <dbReference type="Proteomes" id="UP000486601"/>
    </source>
</evidence>
<evidence type="ECO:0000313" key="2">
    <source>
        <dbReference type="EMBL" id="AKC61604.1"/>
    </source>
</evidence>